<evidence type="ECO:0008006" key="4">
    <source>
        <dbReference type="Google" id="ProtNLM"/>
    </source>
</evidence>
<dbReference type="InterPro" id="IPR006311">
    <property type="entry name" value="TAT_signal"/>
</dbReference>
<sequence length="520" mass="55963" precursor="true">MPRTFRRRHVLAGGAAALAGTWLAPSARAATWPDAPLTGDAALRVADAQFLPWEQIHAWQEAVDAIGLRATGGRAHHAYVDRLAERMEQVGIRGVRTDPVPLARWEPSGWGLDVVGRGAVDVSWYVPYSGSTGPDGVTAPLSTEPERGTIGLVTVRPPQLPYLLLDLIDWNAPGRPRHAPGYNPLDVYDRPWFGGMSAVRAMDDHKAAGAVGLVVVLDLPAEVARGQYLPYDGINRGIPSLIVDGDAGARLAAAARDGASVRLRLEAAVEQITTPNLYGIIPGASDELVMVQSHTDGTNGLEENGPEAILAMAQYLARIPRAELPRSVLVVLSTGHMAGTIGTDTFLRHHKDGLVARTVAGMSLEHLGARPWLPGPDGRFQIGSGYETAICFTSPHPAVIGAATRAHLRSGMGDARVMRPFLPDTRNESPSGFWWPGDGEGMWRIAGLPSLQFISGPAYLLNAGMPTMRFVDTRAIRRQAVAFTDAVLELARVPRTEMDKRRIDDPATLKDLLRCIGLLV</sequence>
<feature type="chain" id="PRO_5015122292" description="M28 family peptidase" evidence="1">
    <location>
        <begin position="30"/>
        <end position="520"/>
    </location>
</feature>
<keyword evidence="1" id="KW-0732">Signal</keyword>
<dbReference type="PROSITE" id="PS51318">
    <property type="entry name" value="TAT"/>
    <property type="match status" value="1"/>
</dbReference>
<proteinExistence type="predicted"/>
<gene>
    <name evidence="2" type="ORF">BTM25_04670</name>
</gene>
<dbReference type="SUPFAM" id="SSF53187">
    <property type="entry name" value="Zn-dependent exopeptidases"/>
    <property type="match status" value="1"/>
</dbReference>
<dbReference type="Gene3D" id="3.40.630.10">
    <property type="entry name" value="Zn peptidases"/>
    <property type="match status" value="1"/>
</dbReference>
<dbReference type="Proteomes" id="UP000242367">
    <property type="component" value="Unassembled WGS sequence"/>
</dbReference>
<protein>
    <recommendedName>
        <fullName evidence="4">M28 family peptidase</fullName>
    </recommendedName>
</protein>
<organism evidence="2 3">
    <name type="scientific">Actinomadura rubteroloni</name>
    <dbReference type="NCBI Taxonomy" id="1926885"/>
    <lineage>
        <taxon>Bacteria</taxon>
        <taxon>Bacillati</taxon>
        <taxon>Actinomycetota</taxon>
        <taxon>Actinomycetes</taxon>
        <taxon>Streptosporangiales</taxon>
        <taxon>Thermomonosporaceae</taxon>
        <taxon>Actinomadura</taxon>
    </lineage>
</organism>
<comment type="caution">
    <text evidence="2">The sequence shown here is derived from an EMBL/GenBank/DDBJ whole genome shotgun (WGS) entry which is preliminary data.</text>
</comment>
<evidence type="ECO:0000313" key="2">
    <source>
        <dbReference type="EMBL" id="POM26080.1"/>
    </source>
</evidence>
<accession>A0A2P4UM04</accession>
<keyword evidence="3" id="KW-1185">Reference proteome</keyword>
<dbReference type="EMBL" id="MTBP01000001">
    <property type="protein sequence ID" value="POM26080.1"/>
    <property type="molecule type" value="Genomic_DNA"/>
</dbReference>
<dbReference type="RefSeq" id="WP_146058927.1">
    <property type="nucleotide sequence ID" value="NZ_MTBP01000001.1"/>
</dbReference>
<name>A0A2P4UM04_9ACTN</name>
<feature type="signal peptide" evidence="1">
    <location>
        <begin position="1"/>
        <end position="29"/>
    </location>
</feature>
<reference evidence="2 3" key="1">
    <citation type="journal article" date="2017" name="Chemistry">
        <title>Isolation, Biosynthesis and Chemical Modifications of Rubterolones A-F: Rare Tropolone Alkaloids from Actinomadura sp. 5-2.</title>
        <authorList>
            <person name="Guo H."/>
            <person name="Benndorf R."/>
            <person name="Leichnitz D."/>
            <person name="Klassen J.L."/>
            <person name="Vollmers J."/>
            <person name="Gorls H."/>
            <person name="Steinacker M."/>
            <person name="Weigel C."/>
            <person name="Dahse H.M."/>
            <person name="Kaster A.K."/>
            <person name="de Beer Z.W."/>
            <person name="Poulsen M."/>
            <person name="Beemelmanns C."/>
        </authorList>
    </citation>
    <scope>NUCLEOTIDE SEQUENCE [LARGE SCALE GENOMIC DNA]</scope>
    <source>
        <strain evidence="2 3">5-2</strain>
    </source>
</reference>
<evidence type="ECO:0000313" key="3">
    <source>
        <dbReference type="Proteomes" id="UP000242367"/>
    </source>
</evidence>
<dbReference type="AlphaFoldDB" id="A0A2P4UM04"/>
<evidence type="ECO:0000256" key="1">
    <source>
        <dbReference type="SAM" id="SignalP"/>
    </source>
</evidence>